<accession>B9S4Q2</accession>
<keyword evidence="3" id="KW-1185">Reference proteome</keyword>
<evidence type="ECO:0000313" key="2">
    <source>
        <dbReference type="EMBL" id="EEF41376.1"/>
    </source>
</evidence>
<dbReference type="AlphaFoldDB" id="B9S4Q2"/>
<dbReference type="InterPro" id="IPR010734">
    <property type="entry name" value="Copine_C"/>
</dbReference>
<dbReference type="GO" id="GO:0005544">
    <property type="term" value="F:calcium-dependent phospholipid binding"/>
    <property type="evidence" value="ECO:0007669"/>
    <property type="project" value="InterPro"/>
</dbReference>
<dbReference type="InterPro" id="IPR045052">
    <property type="entry name" value="Copine"/>
</dbReference>
<dbReference type="PANTHER" id="PTHR10857">
    <property type="entry name" value="COPINE"/>
    <property type="match status" value="1"/>
</dbReference>
<dbReference type="eggNOG" id="KOG1327">
    <property type="taxonomic scope" value="Eukaryota"/>
</dbReference>
<gene>
    <name evidence="2" type="ORF">RCOM_0991010</name>
</gene>
<dbReference type="PANTHER" id="PTHR10857:SF120">
    <property type="entry name" value="PROTEIN BONZAI 3"/>
    <property type="match status" value="1"/>
</dbReference>
<proteinExistence type="predicted"/>
<evidence type="ECO:0000313" key="3">
    <source>
        <dbReference type="Proteomes" id="UP000008311"/>
    </source>
</evidence>
<dbReference type="Proteomes" id="UP000008311">
    <property type="component" value="Unassembled WGS sequence"/>
</dbReference>
<sequence>MAAYATALQNVALAGPTLFGQVVNTAAQIAGQSLSENNKKYFVLLILTEAYDSFLLATNTAIDDLAEKEKEKDNN</sequence>
<protein>
    <recommendedName>
        <fullName evidence="1">Copine C-terminal domain-containing protein</fullName>
    </recommendedName>
</protein>
<name>B9S4Q2_RICCO</name>
<reference evidence="3" key="1">
    <citation type="journal article" date="2010" name="Nat. Biotechnol.">
        <title>Draft genome sequence of the oilseed species Ricinus communis.</title>
        <authorList>
            <person name="Chan A.P."/>
            <person name="Crabtree J."/>
            <person name="Zhao Q."/>
            <person name="Lorenzi H."/>
            <person name="Orvis J."/>
            <person name="Puiu D."/>
            <person name="Melake-Berhan A."/>
            <person name="Jones K.M."/>
            <person name="Redman J."/>
            <person name="Chen G."/>
            <person name="Cahoon E.B."/>
            <person name="Gedil M."/>
            <person name="Stanke M."/>
            <person name="Haas B.J."/>
            <person name="Wortman J.R."/>
            <person name="Fraser-Liggett C.M."/>
            <person name="Ravel J."/>
            <person name="Rabinowicz P.D."/>
        </authorList>
    </citation>
    <scope>NUCLEOTIDE SEQUENCE [LARGE SCALE GENOMIC DNA]</scope>
    <source>
        <strain evidence="3">cv. Hale</strain>
    </source>
</reference>
<dbReference type="STRING" id="3988.B9S4Q2"/>
<dbReference type="Pfam" id="PF07002">
    <property type="entry name" value="Copine"/>
    <property type="match status" value="1"/>
</dbReference>
<feature type="domain" description="Copine C-terminal" evidence="1">
    <location>
        <begin position="1"/>
        <end position="62"/>
    </location>
</feature>
<dbReference type="InParanoid" id="B9S4Q2"/>
<organism evidence="2 3">
    <name type="scientific">Ricinus communis</name>
    <name type="common">Castor bean</name>
    <dbReference type="NCBI Taxonomy" id="3988"/>
    <lineage>
        <taxon>Eukaryota</taxon>
        <taxon>Viridiplantae</taxon>
        <taxon>Streptophyta</taxon>
        <taxon>Embryophyta</taxon>
        <taxon>Tracheophyta</taxon>
        <taxon>Spermatophyta</taxon>
        <taxon>Magnoliopsida</taxon>
        <taxon>eudicotyledons</taxon>
        <taxon>Gunneridae</taxon>
        <taxon>Pentapetalae</taxon>
        <taxon>rosids</taxon>
        <taxon>fabids</taxon>
        <taxon>Malpighiales</taxon>
        <taxon>Euphorbiaceae</taxon>
        <taxon>Acalyphoideae</taxon>
        <taxon>Acalypheae</taxon>
        <taxon>Ricinus</taxon>
    </lineage>
</organism>
<evidence type="ECO:0000259" key="1">
    <source>
        <dbReference type="Pfam" id="PF07002"/>
    </source>
</evidence>
<dbReference type="EMBL" id="EQ973866">
    <property type="protein sequence ID" value="EEF41376.1"/>
    <property type="molecule type" value="Genomic_DNA"/>
</dbReference>